<evidence type="ECO:0000256" key="3">
    <source>
        <dbReference type="ARBA" id="ARBA00022475"/>
    </source>
</evidence>
<evidence type="ECO:0000256" key="5">
    <source>
        <dbReference type="ARBA" id="ARBA00022989"/>
    </source>
</evidence>
<sequence>MTDQRKHLLKMLGTMVYIMLLPVLFFTYIGDNPEQVKEQSTREIAIVNEDSGAEQEGLSLKFGQEVSSLINESSSFNWTVVGRSAAENGLERQVYDAVFYIPSDFSEAVLNFKDSSPAKASIEFELQPQLNAKNSEQVQRELETARNKINSEMSTIYWSYIAQEIENVKLAFGDILEKEIDFQEAMNSFYSTGSQTLAEEISDQKDMLVGLKSSIEEGDENSLERIQTVEEADETLTAFVDNVEAYKEYQQRQQSLLNETHAESQRLIEESSSQISVNQNQAMLSYADQQASVLENVDEIKEQINVTTNIADSLNEERTGAVGNQLQELVDLQAVLLESYKQDLYVRSLNQVQEILIPLRNSVVAADAPQEPVEPEEPADDDVPEVPEAALDTIEDERAALGETVLEVEEITETISLISPDLLPESEELVLSLGEITASLQSIDAGLAEKQQSDLVWQELFNELAAQIGEVEPPVEEEEPKPEPDTSFRDAIWAIEAEILSSNVLSDSRKAELEAVFNQGMESTSGSKLIAYAKALGQYAQLVNEIGKVEDPVAEELLASGDLMQSYQSILAVGEQERLGWEALSGSVASAVSNVDNFSVQADNLMANYASIIEEQQGLILGELETIVASSQNLSTTLAEVNAEEAAMQSGESNPLTRGSSALTYQSQIGSEIVSLNGLITSLSDRQEGVISSTSVMQEEVERVQLESSLLNTNWEENVLFTQNVEEDLNEIFNNAIVDGQDNGYVYDFLSNPVAISGETIEEQVVNLPPVVMLVILLASALLIGFFTQHFALSPWFIQLSLFGLLNVVVGLMISVFGLTIYPMENDQSIMWSVWTVLLLIAASGLVFVAFSFSTTIGWIVTVLLMLLFTAPLLDLILPNFTFEDPITRVYLSIQYGAQSLFPMAVIVLSIIIVVLGLLAFTRKTLTSKETEDHEAA</sequence>
<dbReference type="PATRIC" id="fig|220754.4.peg.1137"/>
<feature type="transmembrane region" description="Helical" evidence="7">
    <location>
        <begin position="768"/>
        <end position="788"/>
    </location>
</feature>
<dbReference type="AlphaFoldDB" id="A0A0C2VXE3"/>
<keyword evidence="5 7" id="KW-1133">Transmembrane helix</keyword>
<feature type="transmembrane region" description="Helical" evidence="7">
    <location>
        <begin position="858"/>
        <end position="881"/>
    </location>
</feature>
<evidence type="ECO:0000313" key="8">
    <source>
        <dbReference type="EMBL" id="KIL49081.1"/>
    </source>
</evidence>
<keyword evidence="6 7" id="KW-0472">Membrane</keyword>
<dbReference type="RefSeq" id="WP_041055872.1">
    <property type="nucleotide sequence ID" value="NZ_JXRR01000010.1"/>
</dbReference>
<evidence type="ECO:0008006" key="10">
    <source>
        <dbReference type="Google" id="ProtNLM"/>
    </source>
</evidence>
<dbReference type="InterPro" id="IPR023838">
    <property type="entry name" value="T7SS_EsaA"/>
</dbReference>
<evidence type="ECO:0000256" key="7">
    <source>
        <dbReference type="SAM" id="Phobius"/>
    </source>
</evidence>
<dbReference type="InterPro" id="IPR051449">
    <property type="entry name" value="ABC-2_transporter_component"/>
</dbReference>
<comment type="subcellular location">
    <subcellularLocation>
        <location evidence="1">Cell membrane</location>
        <topology evidence="1">Multi-pass membrane protein</topology>
    </subcellularLocation>
</comment>
<feature type="transmembrane region" description="Helical" evidence="7">
    <location>
        <begin position="830"/>
        <end position="851"/>
    </location>
</feature>
<proteinExistence type="inferred from homology"/>
<evidence type="ECO:0000256" key="4">
    <source>
        <dbReference type="ARBA" id="ARBA00022692"/>
    </source>
</evidence>
<evidence type="ECO:0000256" key="6">
    <source>
        <dbReference type="ARBA" id="ARBA00023136"/>
    </source>
</evidence>
<name>A0A0C2VXE3_9BACL</name>
<comment type="caution">
    <text evidence="8">The sequence shown here is derived from an EMBL/GenBank/DDBJ whole genome shotgun (WGS) entry which is preliminary data.</text>
</comment>
<dbReference type="PANTHER" id="PTHR30294:SF29">
    <property type="entry name" value="MULTIDRUG ABC TRANSPORTER PERMEASE YBHS-RELATED"/>
    <property type="match status" value="1"/>
</dbReference>
<feature type="transmembrane region" description="Helical" evidence="7">
    <location>
        <begin position="800"/>
        <end position="824"/>
    </location>
</feature>
<organism evidence="8 9">
    <name type="scientific">Jeotgalibacillus campisalis</name>
    <dbReference type="NCBI Taxonomy" id="220754"/>
    <lineage>
        <taxon>Bacteria</taxon>
        <taxon>Bacillati</taxon>
        <taxon>Bacillota</taxon>
        <taxon>Bacilli</taxon>
        <taxon>Bacillales</taxon>
        <taxon>Caryophanaceae</taxon>
        <taxon>Jeotgalibacillus</taxon>
    </lineage>
</organism>
<dbReference type="NCBIfam" id="TIGR03929">
    <property type="entry name" value="T7_esaA_Nterm"/>
    <property type="match status" value="1"/>
</dbReference>
<gene>
    <name evidence="8" type="ORF">KR50_11160</name>
</gene>
<evidence type="ECO:0000256" key="2">
    <source>
        <dbReference type="ARBA" id="ARBA00008338"/>
    </source>
</evidence>
<dbReference type="EMBL" id="JXRR01000010">
    <property type="protein sequence ID" value="KIL49081.1"/>
    <property type="molecule type" value="Genomic_DNA"/>
</dbReference>
<reference evidence="8 9" key="1">
    <citation type="submission" date="2015-01" db="EMBL/GenBank/DDBJ databases">
        <title>Jeotgalibacillus campisalis genome sequencing.</title>
        <authorList>
            <person name="Goh K.M."/>
            <person name="Chan K.-G."/>
            <person name="Yaakop A.S."/>
            <person name="Ee R."/>
            <person name="Gan H.M."/>
            <person name="Chan C.S."/>
        </authorList>
    </citation>
    <scope>NUCLEOTIDE SEQUENCE [LARGE SCALE GENOMIC DNA]</scope>
    <source>
        <strain evidence="8 9">SF-57</strain>
    </source>
</reference>
<dbReference type="Gene3D" id="3.40.1710.10">
    <property type="entry name" value="abc type-2 transporter like domain"/>
    <property type="match status" value="1"/>
</dbReference>
<keyword evidence="3" id="KW-1003">Cell membrane</keyword>
<dbReference type="GO" id="GO:0005886">
    <property type="term" value="C:plasma membrane"/>
    <property type="evidence" value="ECO:0007669"/>
    <property type="project" value="UniProtKB-SubCell"/>
</dbReference>
<dbReference type="Proteomes" id="UP000031972">
    <property type="component" value="Unassembled WGS sequence"/>
</dbReference>
<dbReference type="PANTHER" id="PTHR30294">
    <property type="entry name" value="MEMBRANE COMPONENT OF ABC TRANSPORTER YHHJ-RELATED"/>
    <property type="match status" value="1"/>
</dbReference>
<dbReference type="OrthoDB" id="4974788at2"/>
<accession>A0A0C2VXE3</accession>
<keyword evidence="9" id="KW-1185">Reference proteome</keyword>
<feature type="transmembrane region" description="Helical" evidence="7">
    <location>
        <begin position="901"/>
        <end position="921"/>
    </location>
</feature>
<keyword evidence="4 7" id="KW-0812">Transmembrane</keyword>
<evidence type="ECO:0000313" key="9">
    <source>
        <dbReference type="Proteomes" id="UP000031972"/>
    </source>
</evidence>
<comment type="similarity">
    <text evidence="2">Belongs to the EsaA family.</text>
</comment>
<evidence type="ECO:0000256" key="1">
    <source>
        <dbReference type="ARBA" id="ARBA00004651"/>
    </source>
</evidence>
<feature type="transmembrane region" description="Helical" evidence="7">
    <location>
        <begin position="12"/>
        <end position="30"/>
    </location>
</feature>
<protein>
    <recommendedName>
        <fullName evidence="10">Type VII secretion protein EsaA</fullName>
    </recommendedName>
</protein>